<gene>
    <name evidence="1" type="ORF">TRFO_10187</name>
</gene>
<keyword evidence="2" id="KW-1185">Reference proteome</keyword>
<name>A0A1J4JCN0_9EUKA</name>
<organism evidence="1 2">
    <name type="scientific">Tritrichomonas foetus</name>
    <dbReference type="NCBI Taxonomy" id="1144522"/>
    <lineage>
        <taxon>Eukaryota</taxon>
        <taxon>Metamonada</taxon>
        <taxon>Parabasalia</taxon>
        <taxon>Tritrichomonadida</taxon>
        <taxon>Tritrichomonadidae</taxon>
        <taxon>Tritrichomonas</taxon>
    </lineage>
</organism>
<dbReference type="CDD" id="cd21455">
    <property type="entry name" value="DLC-like_DYNLT1_DYNLT3"/>
    <property type="match status" value="1"/>
</dbReference>
<accession>A0A1J4JCN0</accession>
<dbReference type="GO" id="GO:0005737">
    <property type="term" value="C:cytoplasm"/>
    <property type="evidence" value="ECO:0007669"/>
    <property type="project" value="TreeGrafter"/>
</dbReference>
<dbReference type="InterPro" id="IPR005334">
    <property type="entry name" value="Tctex-1-like"/>
</dbReference>
<dbReference type="AlphaFoldDB" id="A0A1J4JCN0"/>
<dbReference type="VEuPathDB" id="TrichDB:TRFO_10187"/>
<dbReference type="RefSeq" id="XP_068349152.1">
    <property type="nucleotide sequence ID" value="XM_068495288.1"/>
</dbReference>
<dbReference type="InterPro" id="IPR038586">
    <property type="entry name" value="Tctex-1-like_sf"/>
</dbReference>
<dbReference type="Pfam" id="PF03645">
    <property type="entry name" value="Tctex-1"/>
    <property type="match status" value="1"/>
</dbReference>
<proteinExistence type="predicted"/>
<dbReference type="GO" id="GO:0007018">
    <property type="term" value="P:microtubule-based movement"/>
    <property type="evidence" value="ECO:0007669"/>
    <property type="project" value="TreeGrafter"/>
</dbReference>
<dbReference type="GO" id="GO:0045505">
    <property type="term" value="F:dynein intermediate chain binding"/>
    <property type="evidence" value="ECO:0007669"/>
    <property type="project" value="TreeGrafter"/>
</dbReference>
<dbReference type="PANTHER" id="PTHR21255:SF4">
    <property type="entry name" value="DYNEIN LIGHT CHAIN TCTEX-TYPE"/>
    <property type="match status" value="1"/>
</dbReference>
<dbReference type="EMBL" id="MLAK01001204">
    <property type="protein sequence ID" value="OHS96015.1"/>
    <property type="molecule type" value="Genomic_DNA"/>
</dbReference>
<dbReference type="OrthoDB" id="10059120at2759"/>
<comment type="caution">
    <text evidence="1">The sequence shown here is derived from an EMBL/GenBank/DDBJ whole genome shotgun (WGS) entry which is preliminary data.</text>
</comment>
<dbReference type="GO" id="GO:0005868">
    <property type="term" value="C:cytoplasmic dynein complex"/>
    <property type="evidence" value="ECO:0007669"/>
    <property type="project" value="TreeGrafter"/>
</dbReference>
<dbReference type="PANTHER" id="PTHR21255">
    <property type="entry name" value="T-COMPLEX-ASSOCIATED-TESTIS-EXPRESSED 1/ DYNEIN LIGHT CHAIN"/>
    <property type="match status" value="1"/>
</dbReference>
<evidence type="ECO:0000313" key="2">
    <source>
        <dbReference type="Proteomes" id="UP000179807"/>
    </source>
</evidence>
<evidence type="ECO:0000313" key="1">
    <source>
        <dbReference type="EMBL" id="OHS96015.1"/>
    </source>
</evidence>
<dbReference type="Proteomes" id="UP000179807">
    <property type="component" value="Unassembled WGS sequence"/>
</dbReference>
<dbReference type="Gene3D" id="3.30.1140.40">
    <property type="entry name" value="Tctex-1"/>
    <property type="match status" value="1"/>
</dbReference>
<reference evidence="1" key="1">
    <citation type="submission" date="2016-10" db="EMBL/GenBank/DDBJ databases">
        <authorList>
            <person name="Benchimol M."/>
            <person name="Almeida L.G."/>
            <person name="Vasconcelos A.T."/>
            <person name="Perreira-Neves A."/>
            <person name="Rosa I.A."/>
            <person name="Tasca T."/>
            <person name="Bogo M.R."/>
            <person name="de Souza W."/>
        </authorList>
    </citation>
    <scope>NUCLEOTIDE SEQUENCE [LARGE SCALE GENOMIC DNA]</scope>
    <source>
        <strain evidence="1">K</strain>
    </source>
</reference>
<sequence length="111" mass="12828">MADNNSFPNFKEDIQELINSVVSSKLQDKTYKADEVKGWCEEIIRDILKELSDDKYQPFKYLANCLVLSKRSNGVHTVTMSLWDPQNDGSVTKQWSNDTMQCITTVWGLKY</sequence>
<dbReference type="GeneID" id="94829992"/>
<protein>
    <submittedName>
        <fullName evidence="1">Tctex-1 family protein</fullName>
    </submittedName>
</protein>